<dbReference type="AlphaFoldDB" id="A0A6G9Z6P7"/>
<accession>A0A6G9Z6P7</accession>
<name>A0A6G9Z6P7_9NOCA</name>
<evidence type="ECO:0000313" key="2">
    <source>
        <dbReference type="Proteomes" id="UP000500953"/>
    </source>
</evidence>
<dbReference type="Proteomes" id="UP000500953">
    <property type="component" value="Chromosome"/>
</dbReference>
<sequence length="112" mass="11990">MALDIELLDQLKAVRGYTSDAELARALGVSPATIKRVRAGAEPSQILIASVALATGRGVGEVVKLAPIQRAAACASNTAIRRERPEAHAHSEPREEAWRRWLIGAKVPSLTD</sequence>
<reference evidence="1 2" key="1">
    <citation type="journal article" date="2019" name="ACS Chem. Biol.">
        <title>Identification and Mobilization of a Cryptic Antibiotic Biosynthesis Gene Locus from a Human-Pathogenic Nocardia Isolate.</title>
        <authorList>
            <person name="Herisse M."/>
            <person name="Ishida K."/>
            <person name="Porter J.L."/>
            <person name="Howden B."/>
            <person name="Hertweck C."/>
            <person name="Stinear T.P."/>
            <person name="Pidot S.J."/>
        </authorList>
    </citation>
    <scope>NUCLEOTIDE SEQUENCE [LARGE SCALE GENOMIC DNA]</scope>
    <source>
        <strain evidence="1 2">AUSMDU00012715</strain>
    </source>
</reference>
<gene>
    <name evidence="1" type="ORF">F6W96_26110</name>
</gene>
<dbReference type="EMBL" id="CP046173">
    <property type="protein sequence ID" value="QIS21285.1"/>
    <property type="molecule type" value="Genomic_DNA"/>
</dbReference>
<protein>
    <submittedName>
        <fullName evidence="1">Uncharacterized protein</fullName>
    </submittedName>
</protein>
<dbReference type="Gene3D" id="1.10.260.40">
    <property type="entry name" value="lambda repressor-like DNA-binding domains"/>
    <property type="match status" value="1"/>
</dbReference>
<dbReference type="RefSeq" id="WP_167488585.1">
    <property type="nucleotide sequence ID" value="NZ_CP046173.1"/>
</dbReference>
<dbReference type="GO" id="GO:0003677">
    <property type="term" value="F:DNA binding"/>
    <property type="evidence" value="ECO:0007669"/>
    <property type="project" value="InterPro"/>
</dbReference>
<proteinExistence type="predicted"/>
<evidence type="ECO:0000313" key="1">
    <source>
        <dbReference type="EMBL" id="QIS21285.1"/>
    </source>
</evidence>
<organism evidence="1 2">
    <name type="scientific">Nocardia terpenica</name>
    <dbReference type="NCBI Taxonomy" id="455432"/>
    <lineage>
        <taxon>Bacteria</taxon>
        <taxon>Bacillati</taxon>
        <taxon>Actinomycetota</taxon>
        <taxon>Actinomycetes</taxon>
        <taxon>Mycobacteriales</taxon>
        <taxon>Nocardiaceae</taxon>
        <taxon>Nocardia</taxon>
    </lineage>
</organism>
<dbReference type="SUPFAM" id="SSF47413">
    <property type="entry name" value="lambda repressor-like DNA-binding domains"/>
    <property type="match status" value="1"/>
</dbReference>
<dbReference type="InterPro" id="IPR010982">
    <property type="entry name" value="Lambda_DNA-bd_dom_sf"/>
</dbReference>